<dbReference type="InterPro" id="IPR013356">
    <property type="entry name" value="T2SS_GspD"/>
</dbReference>
<keyword evidence="9" id="KW-0998">Cell outer membrane</keyword>
<dbReference type="InterPro" id="IPR004846">
    <property type="entry name" value="T2SS/T3SS_dom"/>
</dbReference>
<accession>A0ABR5SAV8</accession>
<organism evidence="15 16">
    <name type="scientific">Candidatus Magnetominusculus xianensis</name>
    <dbReference type="NCBI Taxonomy" id="1748249"/>
    <lineage>
        <taxon>Bacteria</taxon>
        <taxon>Pseudomonadati</taxon>
        <taxon>Nitrospirota</taxon>
        <taxon>Nitrospiria</taxon>
        <taxon>Nitrospirales</taxon>
        <taxon>Nitrospiraceae</taxon>
        <taxon>Candidatus Magnetominusculus</taxon>
    </lineage>
</organism>
<evidence type="ECO:0000256" key="10">
    <source>
        <dbReference type="RuleBase" id="RU004004"/>
    </source>
</evidence>
<dbReference type="InterPro" id="IPR049371">
    <property type="entry name" value="GspD-like_N0"/>
</dbReference>
<evidence type="ECO:0000256" key="5">
    <source>
        <dbReference type="ARBA" id="ARBA00022692"/>
    </source>
</evidence>
<proteinExistence type="inferred from homology"/>
<feature type="domain" description="NolW-like" evidence="13">
    <location>
        <begin position="274"/>
        <end position="349"/>
    </location>
</feature>
<evidence type="ECO:0000256" key="2">
    <source>
        <dbReference type="ARBA" id="ARBA00006980"/>
    </source>
</evidence>
<dbReference type="PANTHER" id="PTHR30332:SF24">
    <property type="entry name" value="SECRETIN GSPD-RELATED"/>
    <property type="match status" value="1"/>
</dbReference>
<dbReference type="Gene3D" id="3.30.1370.120">
    <property type="match status" value="3"/>
</dbReference>
<dbReference type="InterPro" id="IPR038591">
    <property type="entry name" value="NolW-like_sf"/>
</dbReference>
<evidence type="ECO:0000256" key="1">
    <source>
        <dbReference type="ARBA" id="ARBA00004442"/>
    </source>
</evidence>
<protein>
    <submittedName>
        <fullName evidence="15">Type II secretion system protein GspD</fullName>
    </submittedName>
</protein>
<dbReference type="PROSITE" id="PS00875">
    <property type="entry name" value="T2SP_D"/>
    <property type="match status" value="1"/>
</dbReference>
<keyword evidence="7" id="KW-0653">Protein transport</keyword>
<keyword evidence="4" id="KW-1134">Transmembrane beta strand</keyword>
<comment type="subcellular location">
    <subcellularLocation>
        <location evidence="1 10">Cell outer membrane</location>
    </subcellularLocation>
</comment>
<evidence type="ECO:0000313" key="16">
    <source>
        <dbReference type="Proteomes" id="UP000060487"/>
    </source>
</evidence>
<evidence type="ECO:0000256" key="4">
    <source>
        <dbReference type="ARBA" id="ARBA00022452"/>
    </source>
</evidence>
<reference evidence="15 16" key="1">
    <citation type="submission" date="2015-11" db="EMBL/GenBank/DDBJ databases">
        <authorList>
            <person name="Lin W."/>
        </authorList>
    </citation>
    <scope>NUCLEOTIDE SEQUENCE [LARGE SCALE GENOMIC DNA]</scope>
    <source>
        <strain evidence="15 16">HCH-1</strain>
    </source>
</reference>
<dbReference type="Proteomes" id="UP000060487">
    <property type="component" value="Unassembled WGS sequence"/>
</dbReference>
<feature type="domain" description="GspD-like N0" evidence="14">
    <location>
        <begin position="37"/>
        <end position="106"/>
    </location>
</feature>
<name>A0ABR5SAV8_9BACT</name>
<dbReference type="InterPro" id="IPR050810">
    <property type="entry name" value="Bact_Secretion_Sys_Channel"/>
</dbReference>
<evidence type="ECO:0000313" key="15">
    <source>
        <dbReference type="EMBL" id="KWT75010.1"/>
    </source>
</evidence>
<dbReference type="NCBIfam" id="TIGR02517">
    <property type="entry name" value="type_II_gspD"/>
    <property type="match status" value="1"/>
</dbReference>
<keyword evidence="6 11" id="KW-0732">Signal</keyword>
<evidence type="ECO:0000259" key="12">
    <source>
        <dbReference type="Pfam" id="PF00263"/>
    </source>
</evidence>
<dbReference type="Pfam" id="PF21305">
    <property type="entry name" value="type_II_gspD_N0"/>
    <property type="match status" value="1"/>
</dbReference>
<keyword evidence="3 10" id="KW-0813">Transport</keyword>
<dbReference type="InterPro" id="IPR004845">
    <property type="entry name" value="T2SS_GspD_CS"/>
</dbReference>
<evidence type="ECO:0000256" key="3">
    <source>
        <dbReference type="ARBA" id="ARBA00022448"/>
    </source>
</evidence>
<evidence type="ECO:0000259" key="13">
    <source>
        <dbReference type="Pfam" id="PF03958"/>
    </source>
</evidence>
<dbReference type="Pfam" id="PF03958">
    <property type="entry name" value="Secretin_N"/>
    <property type="match status" value="1"/>
</dbReference>
<evidence type="ECO:0000256" key="6">
    <source>
        <dbReference type="ARBA" id="ARBA00022729"/>
    </source>
</evidence>
<comment type="similarity">
    <text evidence="2">Belongs to the bacterial secretin family. GSP D subfamily.</text>
</comment>
<keyword evidence="5" id="KW-0812">Transmembrane</keyword>
<comment type="caution">
    <text evidence="15">The sequence shown here is derived from an EMBL/GenBank/DDBJ whole genome shotgun (WGS) entry which is preliminary data.</text>
</comment>
<feature type="signal peptide" evidence="11">
    <location>
        <begin position="1"/>
        <end position="23"/>
    </location>
</feature>
<dbReference type="Pfam" id="PF00263">
    <property type="entry name" value="Secretin"/>
    <property type="match status" value="1"/>
</dbReference>
<keyword evidence="16" id="KW-1185">Reference proteome</keyword>
<evidence type="ECO:0000256" key="7">
    <source>
        <dbReference type="ARBA" id="ARBA00022927"/>
    </source>
</evidence>
<dbReference type="InterPro" id="IPR001775">
    <property type="entry name" value="GspD/PilQ"/>
</dbReference>
<evidence type="ECO:0000256" key="9">
    <source>
        <dbReference type="ARBA" id="ARBA00023237"/>
    </source>
</evidence>
<dbReference type="InterPro" id="IPR005644">
    <property type="entry name" value="NolW-like"/>
</dbReference>
<sequence>MNRTIIRIILSLMVMICAGSHAAAEDSARSDEKVVFNFVNVDLPAIVKVVSDLTGKNIIFDDQLKGKITIVAPSPIDKADAFRLFTSVLELKGYTVIPSGANSCKIIPSAEAKQKGVQVTTDGAKATGESYIARLIKLDYLSADDAIKLLRPIISKDGYLSEFAPRNMLLAIDSGPNIDKILTILKTIDRASPADYPEVIYLKFGTSDAVVKLLNDGLKKKPTSQQTAAEVFTVSDKRLNAVVIFGPRTEREPVRKLIEMLDAPSPDAQGNINVYFLENANAEELSKVLDAMLKSAKGGDKSQPNALSAVPDIHVTPDAATNSLVIAASPADYRNITGIIKQLDRKRKQVYVEAMIVEVSIQDILDLGTKWRAIGKQNGQARVIGGVGKIDSTSMQNIINGLSGLSVGGLGSFMNIPLTVIGSDGTATTSNLSVPGYAALFNISDFKGIVNVLSTPQILTSDNKEAEIMVGENIPIVTKRESSTASASGTLGVFNSIERKDVGISLKITPHITEGDIIKLDVYQEISSVEQQSDSSVLINMGPTTTKRSAKTTIFAEDGQTIVIGGLIQDKEETSITKVPLLGDIPLLGWLFKTKETTKTKINLMVFLTPHIINANNKINVITGEKTSIATNTIMAEDRKIDAASSGIYVRVKEGTSKHRAIELFTETGSTVRRSYPDATLFLIEPPKDKDIDAFIRELEVVPEIKFAEKEDLLKSLQGR</sequence>
<gene>
    <name evidence="15" type="ORF">ASN18_3295</name>
</gene>
<keyword evidence="8" id="KW-0472">Membrane</keyword>
<dbReference type="PANTHER" id="PTHR30332">
    <property type="entry name" value="PROBABLE GENERAL SECRETION PATHWAY PROTEIN D"/>
    <property type="match status" value="1"/>
</dbReference>
<feature type="domain" description="Type II/III secretion system secretin-like" evidence="12">
    <location>
        <begin position="448"/>
        <end position="613"/>
    </location>
</feature>
<evidence type="ECO:0000256" key="11">
    <source>
        <dbReference type="SAM" id="SignalP"/>
    </source>
</evidence>
<evidence type="ECO:0000256" key="8">
    <source>
        <dbReference type="ARBA" id="ARBA00023136"/>
    </source>
</evidence>
<dbReference type="EMBL" id="LNQR01000134">
    <property type="protein sequence ID" value="KWT75010.1"/>
    <property type="molecule type" value="Genomic_DNA"/>
</dbReference>
<evidence type="ECO:0000259" key="14">
    <source>
        <dbReference type="Pfam" id="PF21305"/>
    </source>
</evidence>
<dbReference type="PRINTS" id="PR00811">
    <property type="entry name" value="BCTERIALGSPD"/>
</dbReference>
<feature type="chain" id="PRO_5046814007" evidence="11">
    <location>
        <begin position="24"/>
        <end position="720"/>
    </location>
</feature>